<sequence>MKGCEESQVIHQWSTHDLVSNTCQPKSSTPGPTATTPRATCSKRPHSEDLVSNTCQPKSSTPGPTATTPRATCSKRPHSEDLVSNTCQPKSSTPGPTATTPRATCSKRPHSEDLTVEEKIRVAILTNLQIQLLVCRALEMSLIK</sequence>
<reference evidence="2 3" key="1">
    <citation type="journal article" date="2023" name="Sci. Data">
        <title>Genome assembly of the Korean intertidal mud-creeper Batillaria attramentaria.</title>
        <authorList>
            <person name="Patra A.K."/>
            <person name="Ho P.T."/>
            <person name="Jun S."/>
            <person name="Lee S.J."/>
            <person name="Kim Y."/>
            <person name="Won Y.J."/>
        </authorList>
    </citation>
    <scope>NUCLEOTIDE SEQUENCE [LARGE SCALE GENOMIC DNA]</scope>
    <source>
        <strain evidence="2">Wonlab-2016</strain>
    </source>
</reference>
<comment type="caution">
    <text evidence="2">The sequence shown here is derived from an EMBL/GenBank/DDBJ whole genome shotgun (WGS) entry which is preliminary data.</text>
</comment>
<feature type="compositionally biased region" description="Low complexity" evidence="1">
    <location>
        <begin position="93"/>
        <end position="104"/>
    </location>
</feature>
<accession>A0ABD0KC03</accession>
<dbReference type="Proteomes" id="UP001519460">
    <property type="component" value="Unassembled WGS sequence"/>
</dbReference>
<feature type="compositionally biased region" description="Low complexity" evidence="1">
    <location>
        <begin position="29"/>
        <end position="40"/>
    </location>
</feature>
<keyword evidence="3" id="KW-1185">Reference proteome</keyword>
<dbReference type="AlphaFoldDB" id="A0ABD0KC03"/>
<dbReference type="EMBL" id="JACVVK020000207">
    <property type="protein sequence ID" value="KAK7484623.1"/>
    <property type="molecule type" value="Genomic_DNA"/>
</dbReference>
<proteinExistence type="predicted"/>
<organism evidence="2 3">
    <name type="scientific">Batillaria attramentaria</name>
    <dbReference type="NCBI Taxonomy" id="370345"/>
    <lineage>
        <taxon>Eukaryota</taxon>
        <taxon>Metazoa</taxon>
        <taxon>Spiralia</taxon>
        <taxon>Lophotrochozoa</taxon>
        <taxon>Mollusca</taxon>
        <taxon>Gastropoda</taxon>
        <taxon>Caenogastropoda</taxon>
        <taxon>Sorbeoconcha</taxon>
        <taxon>Cerithioidea</taxon>
        <taxon>Batillariidae</taxon>
        <taxon>Batillaria</taxon>
    </lineage>
</organism>
<protein>
    <submittedName>
        <fullName evidence="2">Uncharacterized protein</fullName>
    </submittedName>
</protein>
<evidence type="ECO:0000313" key="2">
    <source>
        <dbReference type="EMBL" id="KAK7484623.1"/>
    </source>
</evidence>
<evidence type="ECO:0000256" key="1">
    <source>
        <dbReference type="SAM" id="MobiDB-lite"/>
    </source>
</evidence>
<feature type="compositionally biased region" description="Polar residues" evidence="1">
    <location>
        <begin position="50"/>
        <end position="60"/>
    </location>
</feature>
<evidence type="ECO:0000313" key="3">
    <source>
        <dbReference type="Proteomes" id="UP001519460"/>
    </source>
</evidence>
<feature type="compositionally biased region" description="Polar residues" evidence="1">
    <location>
        <begin position="15"/>
        <end position="28"/>
    </location>
</feature>
<feature type="compositionally biased region" description="Polar residues" evidence="1">
    <location>
        <begin position="82"/>
        <end position="92"/>
    </location>
</feature>
<gene>
    <name evidence="2" type="ORF">BaRGS_00024149</name>
</gene>
<feature type="region of interest" description="Disordered" evidence="1">
    <location>
        <begin position="15"/>
        <end position="112"/>
    </location>
</feature>
<feature type="compositionally biased region" description="Low complexity" evidence="1">
    <location>
        <begin position="61"/>
        <end position="72"/>
    </location>
</feature>
<name>A0ABD0KC03_9CAEN</name>